<sequence length="63" mass="7137">MEVITLRETHPPALFGTFLRVRGSWDFLFGLQAAAAEALWRKLTADVDQITLCWHIALVVVEI</sequence>
<proteinExistence type="predicted"/>
<evidence type="ECO:0000313" key="1">
    <source>
        <dbReference type="EMBL" id="HEL65187.1"/>
    </source>
</evidence>
<gene>
    <name evidence="1" type="ORF">ENQ34_00685</name>
</gene>
<name>A0A7C2EIB0_9THEO</name>
<protein>
    <submittedName>
        <fullName evidence="1">Uncharacterized protein</fullName>
    </submittedName>
</protein>
<organism evidence="1">
    <name type="scientific">Ammonifex degensii</name>
    <dbReference type="NCBI Taxonomy" id="42838"/>
    <lineage>
        <taxon>Bacteria</taxon>
        <taxon>Bacillati</taxon>
        <taxon>Bacillota</taxon>
        <taxon>Clostridia</taxon>
        <taxon>Thermoanaerobacterales</taxon>
        <taxon>Thermoanaerobacteraceae</taxon>
        <taxon>Ammonifex</taxon>
    </lineage>
</organism>
<reference evidence="1" key="1">
    <citation type="journal article" date="2020" name="mSystems">
        <title>Genome- and Community-Level Interaction Insights into Carbon Utilization and Element Cycling Functions of Hydrothermarchaeota in Hydrothermal Sediment.</title>
        <authorList>
            <person name="Zhou Z."/>
            <person name="Liu Y."/>
            <person name="Xu W."/>
            <person name="Pan J."/>
            <person name="Luo Z.H."/>
            <person name="Li M."/>
        </authorList>
    </citation>
    <scope>NUCLEOTIDE SEQUENCE [LARGE SCALE GENOMIC DNA]</scope>
    <source>
        <strain evidence="1">SpSt-300</strain>
    </source>
</reference>
<dbReference type="AlphaFoldDB" id="A0A7C2EIB0"/>
<comment type="caution">
    <text evidence="1">The sequence shown here is derived from an EMBL/GenBank/DDBJ whole genome shotgun (WGS) entry which is preliminary data.</text>
</comment>
<dbReference type="EMBL" id="DSMU01000043">
    <property type="protein sequence ID" value="HEL65187.1"/>
    <property type="molecule type" value="Genomic_DNA"/>
</dbReference>
<accession>A0A7C2EIB0</accession>